<evidence type="ECO:0000313" key="2">
    <source>
        <dbReference type="EMBL" id="VDN20831.1"/>
    </source>
</evidence>
<evidence type="ECO:0000256" key="1">
    <source>
        <dbReference type="SAM" id="MobiDB-lite"/>
    </source>
</evidence>
<dbReference type="EMBL" id="UYRU01071276">
    <property type="protein sequence ID" value="VDN20831.1"/>
    <property type="molecule type" value="Genomic_DNA"/>
</dbReference>
<gene>
    <name evidence="2" type="ORF">DILT_LOCUS13707</name>
</gene>
<feature type="region of interest" description="Disordered" evidence="1">
    <location>
        <begin position="1"/>
        <end position="80"/>
    </location>
</feature>
<sequence>DDDDDDDDDDEYDDDHDDDDDDDDDGGDDDIDDDDDNDDEDDDICDDYVNDGDDENCDGDDNDDDDEDDADADDIDEDEPEGVLPRFLKSEQGCVHCLSFFLIVTTVDEGEGTEDRTCGGDAHRRVFVILLVPSPFFPFLRPLEQYFRLCISLWPLVSLVTRSPVFVPAIIRFIIVPLRYSFSLIELISIMPRRGKSQKSGTDEVSTPTVCSTPQVVAKYEAAGSSDSISGSHTTTLRTHLMLPVHNLALP</sequence>
<dbReference type="AlphaFoldDB" id="A0A3P7MRR2"/>
<reference evidence="2 3" key="1">
    <citation type="submission" date="2018-11" db="EMBL/GenBank/DDBJ databases">
        <authorList>
            <consortium name="Pathogen Informatics"/>
        </authorList>
    </citation>
    <scope>NUCLEOTIDE SEQUENCE [LARGE SCALE GENOMIC DNA]</scope>
</reference>
<accession>A0A3P7MRR2</accession>
<evidence type="ECO:0000313" key="3">
    <source>
        <dbReference type="Proteomes" id="UP000281553"/>
    </source>
</evidence>
<protein>
    <submittedName>
        <fullName evidence="2">Uncharacterized protein</fullName>
    </submittedName>
</protein>
<name>A0A3P7MRR2_DIBLA</name>
<keyword evidence="3" id="KW-1185">Reference proteome</keyword>
<dbReference type="Proteomes" id="UP000281553">
    <property type="component" value="Unassembled WGS sequence"/>
</dbReference>
<feature type="non-terminal residue" evidence="2">
    <location>
        <position position="1"/>
    </location>
</feature>
<proteinExistence type="predicted"/>
<organism evidence="2 3">
    <name type="scientific">Dibothriocephalus latus</name>
    <name type="common">Fish tapeworm</name>
    <name type="synonym">Diphyllobothrium latum</name>
    <dbReference type="NCBI Taxonomy" id="60516"/>
    <lineage>
        <taxon>Eukaryota</taxon>
        <taxon>Metazoa</taxon>
        <taxon>Spiralia</taxon>
        <taxon>Lophotrochozoa</taxon>
        <taxon>Platyhelminthes</taxon>
        <taxon>Cestoda</taxon>
        <taxon>Eucestoda</taxon>
        <taxon>Diphyllobothriidea</taxon>
        <taxon>Diphyllobothriidae</taxon>
        <taxon>Dibothriocephalus</taxon>
    </lineage>
</organism>